<dbReference type="GO" id="GO:0000976">
    <property type="term" value="F:transcription cis-regulatory region binding"/>
    <property type="evidence" value="ECO:0007669"/>
    <property type="project" value="TreeGrafter"/>
</dbReference>
<keyword evidence="1" id="KW-0597">Phosphoprotein</keyword>
<evidence type="ECO:0000313" key="6">
    <source>
        <dbReference type="EMBL" id="SVD54757.1"/>
    </source>
</evidence>
<protein>
    <recommendedName>
        <fullName evidence="5">Response regulatory domain-containing protein</fullName>
    </recommendedName>
</protein>
<proteinExistence type="predicted"/>
<dbReference type="InterPro" id="IPR039420">
    <property type="entry name" value="WalR-like"/>
</dbReference>
<dbReference type="GO" id="GO:0006355">
    <property type="term" value="P:regulation of DNA-templated transcription"/>
    <property type="evidence" value="ECO:0007669"/>
    <property type="project" value="TreeGrafter"/>
</dbReference>
<dbReference type="Gene3D" id="3.40.50.2300">
    <property type="match status" value="1"/>
</dbReference>
<dbReference type="SMART" id="SM00448">
    <property type="entry name" value="REC"/>
    <property type="match status" value="1"/>
</dbReference>
<keyword evidence="4" id="KW-0804">Transcription</keyword>
<keyword evidence="3" id="KW-0238">DNA-binding</keyword>
<dbReference type="PANTHER" id="PTHR48111:SF4">
    <property type="entry name" value="DNA-BINDING DUAL TRANSCRIPTIONAL REGULATOR OMPR"/>
    <property type="match status" value="1"/>
</dbReference>
<feature type="non-terminal residue" evidence="6">
    <location>
        <position position="154"/>
    </location>
</feature>
<evidence type="ECO:0000256" key="3">
    <source>
        <dbReference type="ARBA" id="ARBA00023125"/>
    </source>
</evidence>
<dbReference type="EMBL" id="UINC01157647">
    <property type="protein sequence ID" value="SVD54757.1"/>
    <property type="molecule type" value="Genomic_DNA"/>
</dbReference>
<dbReference type="GO" id="GO:0032993">
    <property type="term" value="C:protein-DNA complex"/>
    <property type="evidence" value="ECO:0007669"/>
    <property type="project" value="TreeGrafter"/>
</dbReference>
<dbReference type="InterPro" id="IPR011006">
    <property type="entry name" value="CheY-like_superfamily"/>
</dbReference>
<dbReference type="PROSITE" id="PS50110">
    <property type="entry name" value="RESPONSE_REGULATORY"/>
    <property type="match status" value="1"/>
</dbReference>
<evidence type="ECO:0000259" key="5">
    <source>
        <dbReference type="PROSITE" id="PS50110"/>
    </source>
</evidence>
<dbReference type="InterPro" id="IPR001789">
    <property type="entry name" value="Sig_transdc_resp-reg_receiver"/>
</dbReference>
<dbReference type="PANTHER" id="PTHR48111">
    <property type="entry name" value="REGULATOR OF RPOS"/>
    <property type="match status" value="1"/>
</dbReference>
<keyword evidence="2" id="KW-0805">Transcription regulation</keyword>
<organism evidence="6">
    <name type="scientific">marine metagenome</name>
    <dbReference type="NCBI Taxonomy" id="408172"/>
    <lineage>
        <taxon>unclassified sequences</taxon>
        <taxon>metagenomes</taxon>
        <taxon>ecological metagenomes</taxon>
    </lineage>
</organism>
<evidence type="ECO:0000256" key="1">
    <source>
        <dbReference type="ARBA" id="ARBA00022553"/>
    </source>
</evidence>
<dbReference type="SUPFAM" id="SSF52172">
    <property type="entry name" value="CheY-like"/>
    <property type="match status" value="1"/>
</dbReference>
<dbReference type="GO" id="GO:0005829">
    <property type="term" value="C:cytosol"/>
    <property type="evidence" value="ECO:0007669"/>
    <property type="project" value="TreeGrafter"/>
</dbReference>
<dbReference type="AlphaFoldDB" id="A0A382W7G3"/>
<evidence type="ECO:0000256" key="2">
    <source>
        <dbReference type="ARBA" id="ARBA00023015"/>
    </source>
</evidence>
<reference evidence="6" key="1">
    <citation type="submission" date="2018-05" db="EMBL/GenBank/DDBJ databases">
        <authorList>
            <person name="Lanie J.A."/>
            <person name="Ng W.-L."/>
            <person name="Kazmierczak K.M."/>
            <person name="Andrzejewski T.M."/>
            <person name="Davidsen T.M."/>
            <person name="Wayne K.J."/>
            <person name="Tettelin H."/>
            <person name="Glass J.I."/>
            <person name="Rusch D."/>
            <person name="Podicherti R."/>
            <person name="Tsui H.-C.T."/>
            <person name="Winkler M.E."/>
        </authorList>
    </citation>
    <scope>NUCLEOTIDE SEQUENCE</scope>
</reference>
<dbReference type="Pfam" id="PF00072">
    <property type="entry name" value="Response_reg"/>
    <property type="match status" value="1"/>
</dbReference>
<feature type="domain" description="Response regulatory" evidence="5">
    <location>
        <begin position="3"/>
        <end position="116"/>
    </location>
</feature>
<name>A0A382W7G3_9ZZZZ</name>
<evidence type="ECO:0000256" key="4">
    <source>
        <dbReference type="ARBA" id="ARBA00023163"/>
    </source>
</evidence>
<dbReference type="CDD" id="cd17574">
    <property type="entry name" value="REC_OmpR"/>
    <property type="match status" value="1"/>
</dbReference>
<dbReference type="GO" id="GO:0000156">
    <property type="term" value="F:phosphorelay response regulator activity"/>
    <property type="evidence" value="ECO:0007669"/>
    <property type="project" value="TreeGrafter"/>
</dbReference>
<accession>A0A382W7G3</accession>
<gene>
    <name evidence="6" type="ORF">METZ01_LOCUS407611</name>
</gene>
<sequence>MARILVIEDDQRIRDLVCRHLASEGHSVDSESTGLAGLRAVTAEAPDLLILDLGLPDLEGLDLLKMVRSVASVPVLVLTAREDEATILAAFDGGADDYVVKPVSGPQLSARVAALLRRGGTEQAEVLVVGGLEECPRPRVATIDGRQLDLTAKE</sequence>